<evidence type="ECO:0000313" key="2">
    <source>
        <dbReference type="Proteomes" id="UP001234297"/>
    </source>
</evidence>
<keyword evidence="2" id="KW-1185">Reference proteome</keyword>
<sequence length="76" mass="8971">MNRQQLPLLFFILDSPKNPRNLCLFLFFFFFFFFFSNRRAPTKVSALSKFFLVVSEKMSIVAQLECCLGNVLEICF</sequence>
<reference evidence="1 2" key="1">
    <citation type="journal article" date="2022" name="Hortic Res">
        <title>A haplotype resolved chromosomal level avocado genome allows analysis of novel avocado genes.</title>
        <authorList>
            <person name="Nath O."/>
            <person name="Fletcher S.J."/>
            <person name="Hayward A."/>
            <person name="Shaw L.M."/>
            <person name="Masouleh A.K."/>
            <person name="Furtado A."/>
            <person name="Henry R.J."/>
            <person name="Mitter N."/>
        </authorList>
    </citation>
    <scope>NUCLEOTIDE SEQUENCE [LARGE SCALE GENOMIC DNA]</scope>
    <source>
        <strain evidence="2">cv. Hass</strain>
    </source>
</reference>
<evidence type="ECO:0000313" key="1">
    <source>
        <dbReference type="EMBL" id="KAJ8647003.1"/>
    </source>
</evidence>
<proteinExistence type="predicted"/>
<gene>
    <name evidence="1" type="ORF">MRB53_000026</name>
</gene>
<dbReference type="Proteomes" id="UP001234297">
    <property type="component" value="Chromosome 1"/>
</dbReference>
<accession>A0ACC2MN06</accession>
<dbReference type="EMBL" id="CM056809">
    <property type="protein sequence ID" value="KAJ8647003.1"/>
    <property type="molecule type" value="Genomic_DNA"/>
</dbReference>
<protein>
    <submittedName>
        <fullName evidence="1">Uncharacterized protein</fullName>
    </submittedName>
</protein>
<organism evidence="1 2">
    <name type="scientific">Persea americana</name>
    <name type="common">Avocado</name>
    <dbReference type="NCBI Taxonomy" id="3435"/>
    <lineage>
        <taxon>Eukaryota</taxon>
        <taxon>Viridiplantae</taxon>
        <taxon>Streptophyta</taxon>
        <taxon>Embryophyta</taxon>
        <taxon>Tracheophyta</taxon>
        <taxon>Spermatophyta</taxon>
        <taxon>Magnoliopsida</taxon>
        <taxon>Magnoliidae</taxon>
        <taxon>Laurales</taxon>
        <taxon>Lauraceae</taxon>
        <taxon>Persea</taxon>
    </lineage>
</organism>
<comment type="caution">
    <text evidence="1">The sequence shown here is derived from an EMBL/GenBank/DDBJ whole genome shotgun (WGS) entry which is preliminary data.</text>
</comment>
<name>A0ACC2MN06_PERAE</name>